<proteinExistence type="inferred from homology"/>
<evidence type="ECO:0000256" key="3">
    <source>
        <dbReference type="ARBA" id="ARBA00022801"/>
    </source>
</evidence>
<dbReference type="SUPFAM" id="SSF52540">
    <property type="entry name" value="P-loop containing nucleoside triphosphate hydrolases"/>
    <property type="match status" value="1"/>
</dbReference>
<keyword evidence="8" id="KW-1185">Reference proteome</keyword>
<dbReference type="Proteomes" id="UP000045285">
    <property type="component" value="Unassembled WGS sequence"/>
</dbReference>
<name>A0A090DK72_MESPL</name>
<evidence type="ECO:0000256" key="2">
    <source>
        <dbReference type="ARBA" id="ARBA00022741"/>
    </source>
</evidence>
<dbReference type="PANTHER" id="PTHR43087">
    <property type="entry name" value="LYSINE/ARGININE/ORNITHINE TRANSPORT SYSTEM KINASE"/>
    <property type="match status" value="1"/>
</dbReference>
<keyword evidence="3 7" id="KW-0378">Hydrolase</keyword>
<feature type="domain" description="AAA+ ATPase" evidence="6">
    <location>
        <begin position="60"/>
        <end position="204"/>
    </location>
</feature>
<dbReference type="InterPro" id="IPR003593">
    <property type="entry name" value="AAA+_ATPase"/>
</dbReference>
<dbReference type="InterPro" id="IPR005129">
    <property type="entry name" value="GTPase_ArgK"/>
</dbReference>
<evidence type="ECO:0000256" key="4">
    <source>
        <dbReference type="ARBA" id="ARBA00023134"/>
    </source>
</evidence>
<dbReference type="SMART" id="SM00382">
    <property type="entry name" value="AAA"/>
    <property type="match status" value="1"/>
</dbReference>
<dbReference type="GO" id="GO:0003924">
    <property type="term" value="F:GTPase activity"/>
    <property type="evidence" value="ECO:0007669"/>
    <property type="project" value="InterPro"/>
</dbReference>
<dbReference type="InterPro" id="IPR027417">
    <property type="entry name" value="P-loop_NTPase"/>
</dbReference>
<reference evidence="8" key="1">
    <citation type="submission" date="2014-08" db="EMBL/GenBank/DDBJ databases">
        <authorList>
            <person name="Moulin L."/>
        </authorList>
    </citation>
    <scope>NUCLEOTIDE SEQUENCE [LARGE SCALE GENOMIC DNA]</scope>
</reference>
<evidence type="ECO:0000256" key="5">
    <source>
        <dbReference type="ARBA" id="ARBA00023186"/>
    </source>
</evidence>
<dbReference type="GO" id="GO:0005525">
    <property type="term" value="F:GTP binding"/>
    <property type="evidence" value="ECO:0007669"/>
    <property type="project" value="UniProtKB-KW"/>
</dbReference>
<sequence>MTVFTPSRPVRRAAYRPSVELVPEILAGNVAAIARMITRAEAGYAEAAPALAEIYRHTGKAHVVGITGVPGAGKSTLVSSLIRAFASEGRKIGVVAVDPSSPFSGGAILGDRVRMSEAASSSQAFVRSMATRGHLGGLARSTLQAVDVLDAAGYSPIIIETVGVGQDEVEVVTAAHSIVVLSAPGLGDDIQAIKAGILEIADIHAVSKADKAEAAATVSALRGMMTLGSERVRSKWAPPVLPVSAVSGERIGELKDSISRHWGHLRDSGELAERQRGICRTRILGAAKYLFQRKFDERAGEIGEHIQAVVNRDMDPAGAARLLLGWTDEGQAA</sequence>
<dbReference type="Pfam" id="PF03308">
    <property type="entry name" value="MeaB"/>
    <property type="match status" value="1"/>
</dbReference>
<keyword evidence="5" id="KW-0143">Chaperone</keyword>
<dbReference type="PANTHER" id="PTHR43087:SF1">
    <property type="entry name" value="LAO_AO TRANSPORT SYSTEM ATPASE"/>
    <property type="match status" value="1"/>
</dbReference>
<protein>
    <submittedName>
        <fullName evidence="7">Putative enzyme</fullName>
        <ecNumber evidence="7">3.6.-.-</ecNumber>
    </submittedName>
</protein>
<evidence type="ECO:0000313" key="8">
    <source>
        <dbReference type="Proteomes" id="UP000045285"/>
    </source>
</evidence>
<keyword evidence="2" id="KW-0547">Nucleotide-binding</keyword>
<dbReference type="Gene3D" id="3.40.50.300">
    <property type="entry name" value="P-loop containing nucleotide triphosphate hydrolases"/>
    <property type="match status" value="1"/>
</dbReference>
<dbReference type="EC" id="3.6.-.-" evidence="7"/>
<dbReference type="CDD" id="cd03114">
    <property type="entry name" value="MMAA-like"/>
    <property type="match status" value="1"/>
</dbReference>
<dbReference type="NCBIfam" id="TIGR00750">
    <property type="entry name" value="lao"/>
    <property type="match status" value="1"/>
</dbReference>
<dbReference type="InterPro" id="IPR052040">
    <property type="entry name" value="GTPase/Isobutyryl-CoA_mutase"/>
</dbReference>
<evidence type="ECO:0000313" key="7">
    <source>
        <dbReference type="EMBL" id="CDX13901.1"/>
    </source>
</evidence>
<keyword evidence="4" id="KW-0342">GTP-binding</keyword>
<dbReference type="AlphaFoldDB" id="A0A090DK72"/>
<gene>
    <name evidence="7" type="ORF">MPL3356_150117</name>
</gene>
<comment type="similarity">
    <text evidence="1">Belongs to the SIMIBI class G3E GTPase family. ArgK/MeaB subfamily.</text>
</comment>
<dbReference type="EMBL" id="CCMZ01000007">
    <property type="protein sequence ID" value="CDX13901.1"/>
    <property type="molecule type" value="Genomic_DNA"/>
</dbReference>
<evidence type="ECO:0000256" key="1">
    <source>
        <dbReference type="ARBA" id="ARBA00009625"/>
    </source>
</evidence>
<evidence type="ECO:0000259" key="6">
    <source>
        <dbReference type="SMART" id="SM00382"/>
    </source>
</evidence>
<dbReference type="STRING" id="69974.MPLDJ20_20439"/>
<organism evidence="7 8">
    <name type="scientific">Mesorhizobium plurifarium</name>
    <dbReference type="NCBI Taxonomy" id="69974"/>
    <lineage>
        <taxon>Bacteria</taxon>
        <taxon>Pseudomonadati</taxon>
        <taxon>Pseudomonadota</taxon>
        <taxon>Alphaproteobacteria</taxon>
        <taxon>Hyphomicrobiales</taxon>
        <taxon>Phyllobacteriaceae</taxon>
        <taxon>Mesorhizobium</taxon>
    </lineage>
</organism>
<accession>A0A090DK72</accession>